<organism evidence="1 2">
    <name type="scientific">Mesorhizobium amorphae CCNWGS0123</name>
    <dbReference type="NCBI Taxonomy" id="1082933"/>
    <lineage>
        <taxon>Bacteria</taxon>
        <taxon>Pseudomonadati</taxon>
        <taxon>Pseudomonadota</taxon>
        <taxon>Alphaproteobacteria</taxon>
        <taxon>Hyphomicrobiales</taxon>
        <taxon>Phyllobacteriaceae</taxon>
        <taxon>Mesorhizobium</taxon>
    </lineage>
</organism>
<evidence type="ECO:0000313" key="2">
    <source>
        <dbReference type="Proteomes" id="UP000002949"/>
    </source>
</evidence>
<dbReference type="AlphaFoldDB" id="G6YMD5"/>
<dbReference type="PATRIC" id="fig|1082933.3.peg.6965"/>
<dbReference type="Proteomes" id="UP000002949">
    <property type="component" value="Unassembled WGS sequence"/>
</dbReference>
<sequence>MTESSGFAMPPCGVPRVLLLPPHVPFPFTAPLFYRRSQPQLDQSQHVPVDMRRATD</sequence>
<dbReference type="EMBL" id="AGSN01000271">
    <property type="protein sequence ID" value="EHH02143.1"/>
    <property type="molecule type" value="Genomic_DNA"/>
</dbReference>
<reference evidence="1 2" key="1">
    <citation type="journal article" date="2012" name="J. Bacteriol.">
        <title>Draft Genome Sequence of Plant Growth-Promoting Rhizobium Mesorhizobium amorphae, Isolated from Zinc-Lead Mine Tailings.</title>
        <authorList>
            <person name="Hao X."/>
            <person name="Lin Y."/>
            <person name="Johnstone L."/>
            <person name="Baltrus D.A."/>
            <person name="Miller S.J."/>
            <person name="Wei G."/>
            <person name="Rensing C."/>
        </authorList>
    </citation>
    <scope>NUCLEOTIDE SEQUENCE [LARGE SCALE GENOMIC DNA]</scope>
    <source>
        <strain evidence="1 2">CCNWGS0123</strain>
    </source>
</reference>
<proteinExistence type="predicted"/>
<evidence type="ECO:0000313" key="1">
    <source>
        <dbReference type="EMBL" id="EHH02143.1"/>
    </source>
</evidence>
<protein>
    <submittedName>
        <fullName evidence="1">Uncharacterized protein</fullName>
    </submittedName>
</protein>
<name>G6YMD5_9HYPH</name>
<keyword evidence="2" id="KW-1185">Reference proteome</keyword>
<gene>
    <name evidence="1" type="ORF">MEA186_35954</name>
</gene>
<accession>G6YMD5</accession>